<dbReference type="EMBL" id="NIGF01000012">
    <property type="protein sequence ID" value="PQV63359.1"/>
    <property type="molecule type" value="Genomic_DNA"/>
</dbReference>
<keyword evidence="1" id="KW-1133">Transmembrane helix</keyword>
<sequence>MNGLKTLIFGSQLIAVGMFLGWRNETSVFISDSINDFRLGIFLIVAGLVFSFVSLRKTD</sequence>
<dbReference type="RefSeq" id="WP_123580655.1">
    <property type="nucleotide sequence ID" value="NZ_NIGF01000012.1"/>
</dbReference>
<keyword evidence="3" id="KW-1185">Reference proteome</keyword>
<organism evidence="2 3">
    <name type="scientific">Abditibacterium utsteinense</name>
    <dbReference type="NCBI Taxonomy" id="1960156"/>
    <lineage>
        <taxon>Bacteria</taxon>
        <taxon>Pseudomonadati</taxon>
        <taxon>Abditibacteriota</taxon>
        <taxon>Abditibacteriia</taxon>
        <taxon>Abditibacteriales</taxon>
        <taxon>Abditibacteriaceae</taxon>
        <taxon>Abditibacterium</taxon>
    </lineage>
</organism>
<proteinExistence type="predicted"/>
<dbReference type="InParanoid" id="A0A2S8SRI4"/>
<reference evidence="2 3" key="1">
    <citation type="journal article" date="2018" name="Syst. Appl. Microbiol.">
        <title>Abditibacterium utsteinense sp. nov., the first cultivated member of candidate phylum FBP, isolated from ice-free Antarctic soil samples.</title>
        <authorList>
            <person name="Tahon G."/>
            <person name="Tytgat B."/>
            <person name="Lebbe L."/>
            <person name="Carlier A."/>
            <person name="Willems A."/>
        </authorList>
    </citation>
    <scope>NUCLEOTIDE SEQUENCE [LARGE SCALE GENOMIC DNA]</scope>
    <source>
        <strain evidence="2 3">LMG 29911</strain>
    </source>
</reference>
<keyword evidence="1" id="KW-0812">Transmembrane</keyword>
<name>A0A2S8SRI4_9BACT</name>
<dbReference type="AlphaFoldDB" id="A0A2S8SRI4"/>
<evidence type="ECO:0000256" key="1">
    <source>
        <dbReference type="SAM" id="Phobius"/>
    </source>
</evidence>
<evidence type="ECO:0000313" key="2">
    <source>
        <dbReference type="EMBL" id="PQV63359.1"/>
    </source>
</evidence>
<feature type="transmembrane region" description="Helical" evidence="1">
    <location>
        <begin position="37"/>
        <end position="55"/>
    </location>
</feature>
<accession>A0A2S8SRI4</accession>
<comment type="caution">
    <text evidence="2">The sequence shown here is derived from an EMBL/GenBank/DDBJ whole genome shotgun (WGS) entry which is preliminary data.</text>
</comment>
<evidence type="ECO:0000313" key="3">
    <source>
        <dbReference type="Proteomes" id="UP000237684"/>
    </source>
</evidence>
<dbReference type="Proteomes" id="UP000237684">
    <property type="component" value="Unassembled WGS sequence"/>
</dbReference>
<protein>
    <submittedName>
        <fullName evidence="2">Uncharacterized protein</fullName>
    </submittedName>
</protein>
<keyword evidence="1" id="KW-0472">Membrane</keyword>
<gene>
    <name evidence="2" type="ORF">B1R32_11214</name>
</gene>